<feature type="transmembrane region" description="Helical" evidence="6">
    <location>
        <begin position="151"/>
        <end position="169"/>
    </location>
</feature>
<evidence type="ECO:0000259" key="7">
    <source>
        <dbReference type="Pfam" id="PF01292"/>
    </source>
</evidence>
<dbReference type="PANTHER" id="PTHR30485">
    <property type="entry name" value="NI/FE-HYDROGENASE 1 B-TYPE CYTOCHROME SUBUNIT"/>
    <property type="match status" value="1"/>
</dbReference>
<keyword evidence="2" id="KW-1003">Cell membrane</keyword>
<dbReference type="OrthoDB" id="196472at2"/>
<sequence length="227" mass="25345">MKRLLVWDIPVRLFHWALVGLVALSFYTMKTEGAPFVFPTDIHARAGYLLLGLLLFRWLWGLVGSFHARFASFLRSPRTMLDYARAMRRGRPPAYAGHNPLGGAMVLVMLLSLSVQAVSGLFMSDDIFFNAPLKGWVDDDTASLIQSIHHLNANLILVLVAGHLLALVVHRLKGERLVGAMFSGRKTLEELPRDEPEEGAQRRVASLWLALVLAGISLLPVVWLWQA</sequence>
<dbReference type="InterPro" id="IPR051542">
    <property type="entry name" value="Hydrogenase_cytochrome"/>
</dbReference>
<dbReference type="GO" id="GO:0009055">
    <property type="term" value="F:electron transfer activity"/>
    <property type="evidence" value="ECO:0007669"/>
    <property type="project" value="InterPro"/>
</dbReference>
<keyword evidence="5 6" id="KW-0472">Membrane</keyword>
<protein>
    <submittedName>
        <fullName evidence="8">Cytochrome b</fullName>
    </submittedName>
</protein>
<evidence type="ECO:0000256" key="5">
    <source>
        <dbReference type="ARBA" id="ARBA00023136"/>
    </source>
</evidence>
<keyword evidence="4 6" id="KW-1133">Transmembrane helix</keyword>
<dbReference type="InterPro" id="IPR011577">
    <property type="entry name" value="Cyt_b561_bac/Ni-Hgenase"/>
</dbReference>
<dbReference type="PANTHER" id="PTHR30485:SF2">
    <property type="entry name" value="BLL0597 PROTEIN"/>
    <property type="match status" value="1"/>
</dbReference>
<name>A0A1H0GKR3_9GAMM</name>
<dbReference type="RefSeq" id="WP_089677539.1">
    <property type="nucleotide sequence ID" value="NZ_FNIV01000003.1"/>
</dbReference>
<feature type="transmembrane region" description="Helical" evidence="6">
    <location>
        <begin position="12"/>
        <end position="29"/>
    </location>
</feature>
<feature type="transmembrane region" description="Helical" evidence="6">
    <location>
        <begin position="207"/>
        <end position="225"/>
    </location>
</feature>
<dbReference type="SUPFAM" id="SSF81342">
    <property type="entry name" value="Transmembrane di-heme cytochromes"/>
    <property type="match status" value="1"/>
</dbReference>
<evidence type="ECO:0000313" key="8">
    <source>
        <dbReference type="EMBL" id="SDO07556.1"/>
    </source>
</evidence>
<evidence type="ECO:0000256" key="4">
    <source>
        <dbReference type="ARBA" id="ARBA00022989"/>
    </source>
</evidence>
<accession>A0A1H0GKR3</accession>
<evidence type="ECO:0000256" key="6">
    <source>
        <dbReference type="SAM" id="Phobius"/>
    </source>
</evidence>
<organism evidence="8 9">
    <name type="scientific">Halomonas shengliensis</name>
    <dbReference type="NCBI Taxonomy" id="419597"/>
    <lineage>
        <taxon>Bacteria</taxon>
        <taxon>Pseudomonadati</taxon>
        <taxon>Pseudomonadota</taxon>
        <taxon>Gammaproteobacteria</taxon>
        <taxon>Oceanospirillales</taxon>
        <taxon>Halomonadaceae</taxon>
        <taxon>Halomonas</taxon>
    </lineage>
</organism>
<keyword evidence="3 6" id="KW-0812">Transmembrane</keyword>
<dbReference type="AlphaFoldDB" id="A0A1H0GKR3"/>
<dbReference type="Pfam" id="PF01292">
    <property type="entry name" value="Ni_hydr_CYTB"/>
    <property type="match status" value="1"/>
</dbReference>
<evidence type="ECO:0000256" key="2">
    <source>
        <dbReference type="ARBA" id="ARBA00022475"/>
    </source>
</evidence>
<evidence type="ECO:0000256" key="1">
    <source>
        <dbReference type="ARBA" id="ARBA00004651"/>
    </source>
</evidence>
<dbReference type="Proteomes" id="UP000199075">
    <property type="component" value="Unassembled WGS sequence"/>
</dbReference>
<dbReference type="GO" id="GO:0022904">
    <property type="term" value="P:respiratory electron transport chain"/>
    <property type="evidence" value="ECO:0007669"/>
    <property type="project" value="InterPro"/>
</dbReference>
<dbReference type="Gene3D" id="1.20.950.20">
    <property type="entry name" value="Transmembrane di-heme cytochromes, Chain C"/>
    <property type="match status" value="1"/>
</dbReference>
<reference evidence="9" key="1">
    <citation type="submission" date="2016-10" db="EMBL/GenBank/DDBJ databases">
        <authorList>
            <person name="Varghese N."/>
            <person name="Submissions S."/>
        </authorList>
    </citation>
    <scope>NUCLEOTIDE SEQUENCE [LARGE SCALE GENOMIC DNA]</scope>
    <source>
        <strain evidence="9">CGMCC 1.6444</strain>
    </source>
</reference>
<feature type="transmembrane region" description="Helical" evidence="6">
    <location>
        <begin position="49"/>
        <end position="74"/>
    </location>
</feature>
<dbReference type="GO" id="GO:0005886">
    <property type="term" value="C:plasma membrane"/>
    <property type="evidence" value="ECO:0007669"/>
    <property type="project" value="UniProtKB-SubCell"/>
</dbReference>
<proteinExistence type="predicted"/>
<feature type="domain" description="Cytochrome b561 bacterial/Ni-hydrogenase" evidence="7">
    <location>
        <begin position="6"/>
        <end position="184"/>
    </location>
</feature>
<dbReference type="InterPro" id="IPR016174">
    <property type="entry name" value="Di-haem_cyt_TM"/>
</dbReference>
<dbReference type="STRING" id="419597.SAMN04487957_103244"/>
<comment type="subcellular location">
    <subcellularLocation>
        <location evidence="1">Cell membrane</location>
        <topology evidence="1">Multi-pass membrane protein</topology>
    </subcellularLocation>
</comment>
<gene>
    <name evidence="8" type="ORF">SAMN04487957_103244</name>
</gene>
<feature type="transmembrane region" description="Helical" evidence="6">
    <location>
        <begin position="95"/>
        <end position="115"/>
    </location>
</feature>
<dbReference type="GO" id="GO:0020037">
    <property type="term" value="F:heme binding"/>
    <property type="evidence" value="ECO:0007669"/>
    <property type="project" value="TreeGrafter"/>
</dbReference>
<dbReference type="EMBL" id="FNIV01000003">
    <property type="protein sequence ID" value="SDO07556.1"/>
    <property type="molecule type" value="Genomic_DNA"/>
</dbReference>
<evidence type="ECO:0000256" key="3">
    <source>
        <dbReference type="ARBA" id="ARBA00022692"/>
    </source>
</evidence>
<keyword evidence="9" id="KW-1185">Reference proteome</keyword>
<evidence type="ECO:0000313" key="9">
    <source>
        <dbReference type="Proteomes" id="UP000199075"/>
    </source>
</evidence>